<gene>
    <name evidence="1" type="ORF">LFW2832_00380</name>
</gene>
<protein>
    <recommendedName>
        <fullName evidence="3">HTH hxlR-type domain-containing protein</fullName>
    </recommendedName>
</protein>
<accession>A0A5E4LN82</accession>
<organism evidence="1 2">
    <name type="scientific">Candidatus Bilamarchaeum dharawalense</name>
    <dbReference type="NCBI Taxonomy" id="2885759"/>
    <lineage>
        <taxon>Archaea</taxon>
        <taxon>Candidatus Micrarchaeota</taxon>
        <taxon>Candidatus Micrarchaeia</taxon>
        <taxon>Candidatus Anstonellales</taxon>
        <taxon>Candidatus Bilamarchaeaceae</taxon>
        <taxon>Candidatus Bilamarchaeum</taxon>
    </lineage>
</organism>
<dbReference type="SUPFAM" id="SSF46785">
    <property type="entry name" value="Winged helix' DNA-binding domain"/>
    <property type="match status" value="1"/>
</dbReference>
<evidence type="ECO:0008006" key="3">
    <source>
        <dbReference type="Google" id="ProtNLM"/>
    </source>
</evidence>
<evidence type="ECO:0000313" key="1">
    <source>
        <dbReference type="EMBL" id="VVC03454.1"/>
    </source>
</evidence>
<dbReference type="AlphaFoldDB" id="A0A5E4LN82"/>
<name>A0A5E4LN82_9ARCH</name>
<dbReference type="InterPro" id="IPR036388">
    <property type="entry name" value="WH-like_DNA-bd_sf"/>
</dbReference>
<dbReference type="Gene3D" id="1.10.10.10">
    <property type="entry name" value="Winged helix-like DNA-binding domain superfamily/Winged helix DNA-binding domain"/>
    <property type="match status" value="1"/>
</dbReference>
<evidence type="ECO:0000313" key="2">
    <source>
        <dbReference type="Proteomes" id="UP000789941"/>
    </source>
</evidence>
<proteinExistence type="predicted"/>
<comment type="caution">
    <text evidence="1">The sequence shown here is derived from an EMBL/GenBank/DDBJ whole genome shotgun (WGS) entry which is preliminary data.</text>
</comment>
<reference evidence="1 2" key="1">
    <citation type="submission" date="2019-08" db="EMBL/GenBank/DDBJ databases">
        <authorList>
            <person name="Vazquez-Campos X."/>
        </authorList>
    </citation>
    <scope>NUCLEOTIDE SEQUENCE [LARGE SCALE GENOMIC DNA]</scope>
    <source>
        <strain evidence="1">LFW-283_2</strain>
    </source>
</reference>
<dbReference type="EMBL" id="CABMJJ010000007">
    <property type="protein sequence ID" value="VVC03454.1"/>
    <property type="molecule type" value="Genomic_DNA"/>
</dbReference>
<dbReference type="InterPro" id="IPR036390">
    <property type="entry name" value="WH_DNA-bd_sf"/>
</dbReference>
<sequence>MLKSDLPHYSQKIASVLKKDSLDILFLLRQHNCRFRDLPGNSFTKSKRLKELRLAGLIEPVIIEQDRKERPVIGYRLTEKGVNLLDKLEIIFKIL</sequence>
<dbReference type="Proteomes" id="UP000789941">
    <property type="component" value="Unassembled WGS sequence"/>
</dbReference>